<dbReference type="InterPro" id="IPR026893">
    <property type="entry name" value="Tyr/Ser_Pase_IphP-type"/>
</dbReference>
<dbReference type="Pfam" id="PF13350">
    <property type="entry name" value="Y_phosphatase3"/>
    <property type="match status" value="1"/>
</dbReference>
<proteinExistence type="inferred from homology"/>
<accession>A0ABS5PT67</accession>
<sequence length="230" mass="26131">MRRYPMSTLYNMRDLGGYPTLDGSVTQFGRFFRSDCPVAFSAKDIDRIDAMHISCVIDLRIPPEIKESPSFFANRKGVDYHNISFITGNKSPDCESAIAGGYLKMFEDQKAIVSILHTISNAEANVFYHCAVGKDRTGVVSALLLKICGVSDEDVIADYQLSATYLHPMIIAYKREHPECSDWVGNSKPEYMRDCLKMLYEKYGTFEHYLQSIAIDTAIIRQVRRKLMKP</sequence>
<organism evidence="2 3">
    <name type="scientific">Fusibacter paucivorans</name>
    <dbReference type="NCBI Taxonomy" id="76009"/>
    <lineage>
        <taxon>Bacteria</taxon>
        <taxon>Bacillati</taxon>
        <taxon>Bacillota</taxon>
        <taxon>Clostridia</taxon>
        <taxon>Eubacteriales</taxon>
        <taxon>Eubacteriales Family XII. Incertae Sedis</taxon>
        <taxon>Fusibacter</taxon>
    </lineage>
</organism>
<protein>
    <submittedName>
        <fullName evidence="2">Tyrosine-protein phosphatase</fullName>
    </submittedName>
</protein>
<comment type="similarity">
    <text evidence="1">Belongs to the protein-tyrosine phosphatase family.</text>
</comment>
<evidence type="ECO:0000313" key="3">
    <source>
        <dbReference type="Proteomes" id="UP000746471"/>
    </source>
</evidence>
<evidence type="ECO:0000313" key="2">
    <source>
        <dbReference type="EMBL" id="MBS7528067.1"/>
    </source>
</evidence>
<dbReference type="EMBL" id="JAHBCL010000030">
    <property type="protein sequence ID" value="MBS7528067.1"/>
    <property type="molecule type" value="Genomic_DNA"/>
</dbReference>
<name>A0ABS5PT67_9FIRM</name>
<comment type="caution">
    <text evidence="2">The sequence shown here is derived from an EMBL/GenBank/DDBJ whole genome shotgun (WGS) entry which is preliminary data.</text>
</comment>
<dbReference type="InterPro" id="IPR029021">
    <property type="entry name" value="Prot-tyrosine_phosphatase-like"/>
</dbReference>
<dbReference type="SUPFAM" id="SSF52799">
    <property type="entry name" value="(Phosphotyrosine protein) phosphatases II"/>
    <property type="match status" value="1"/>
</dbReference>
<dbReference type="RefSeq" id="WP_213237929.1">
    <property type="nucleotide sequence ID" value="NZ_JAHBCL010000030.1"/>
</dbReference>
<dbReference type="PANTHER" id="PTHR31126">
    <property type="entry name" value="TYROSINE-PROTEIN PHOSPHATASE"/>
    <property type="match status" value="1"/>
</dbReference>
<evidence type="ECO:0000256" key="1">
    <source>
        <dbReference type="ARBA" id="ARBA00009580"/>
    </source>
</evidence>
<gene>
    <name evidence="2" type="ORF">KHM83_15380</name>
</gene>
<dbReference type="Proteomes" id="UP000746471">
    <property type="component" value="Unassembled WGS sequence"/>
</dbReference>
<dbReference type="PANTHER" id="PTHR31126:SF1">
    <property type="entry name" value="TYROSINE SPECIFIC PROTEIN PHOSPHATASES DOMAIN-CONTAINING PROTEIN"/>
    <property type="match status" value="1"/>
</dbReference>
<reference evidence="2 3" key="1">
    <citation type="submission" date="2021-05" db="EMBL/GenBank/DDBJ databases">
        <title>Fusibacter ferrireducens sp. nov., an anaerobic, sulfur- and Fe-reducing bacterium isolated from the mangrove sediment.</title>
        <authorList>
            <person name="Qiu D."/>
        </authorList>
    </citation>
    <scope>NUCLEOTIDE SEQUENCE [LARGE SCALE GENOMIC DNA]</scope>
    <source>
        <strain evidence="2 3">DSM 12116</strain>
    </source>
</reference>
<dbReference type="Gene3D" id="3.90.190.10">
    <property type="entry name" value="Protein tyrosine phosphatase superfamily"/>
    <property type="match status" value="1"/>
</dbReference>
<keyword evidence="3" id="KW-1185">Reference proteome</keyword>